<evidence type="ECO:0000313" key="2">
    <source>
        <dbReference type="EMBL" id="KAK0412845.1"/>
    </source>
</evidence>
<dbReference type="EMBL" id="JAUCMV010000003">
    <property type="protein sequence ID" value="KAK0412845.1"/>
    <property type="molecule type" value="Genomic_DNA"/>
</dbReference>
<dbReference type="AlphaFoldDB" id="A0AA39HWQ2"/>
<keyword evidence="1" id="KW-1133">Transmembrane helix</keyword>
<feature type="transmembrane region" description="Helical" evidence="1">
    <location>
        <begin position="86"/>
        <end position="113"/>
    </location>
</feature>
<feature type="transmembrane region" description="Helical" evidence="1">
    <location>
        <begin position="154"/>
        <end position="175"/>
    </location>
</feature>
<evidence type="ECO:0000313" key="3">
    <source>
        <dbReference type="Proteomes" id="UP001175271"/>
    </source>
</evidence>
<dbReference type="Proteomes" id="UP001175271">
    <property type="component" value="Unassembled WGS sequence"/>
</dbReference>
<keyword evidence="1" id="KW-0812">Transmembrane</keyword>
<gene>
    <name evidence="2" type="ORF">QR680_006442</name>
</gene>
<comment type="caution">
    <text evidence="2">The sequence shown here is derived from an EMBL/GenBank/DDBJ whole genome shotgun (WGS) entry which is preliminary data.</text>
</comment>
<keyword evidence="3" id="KW-1185">Reference proteome</keyword>
<name>A0AA39HWQ2_9BILA</name>
<reference evidence="2" key="1">
    <citation type="submission" date="2023-06" db="EMBL/GenBank/DDBJ databases">
        <title>Genomic analysis of the entomopathogenic nematode Steinernema hermaphroditum.</title>
        <authorList>
            <person name="Schwarz E.M."/>
            <person name="Heppert J.K."/>
            <person name="Baniya A."/>
            <person name="Schwartz H.T."/>
            <person name="Tan C.-H."/>
            <person name="Antoshechkin I."/>
            <person name="Sternberg P.W."/>
            <person name="Goodrich-Blair H."/>
            <person name="Dillman A.R."/>
        </authorList>
    </citation>
    <scope>NUCLEOTIDE SEQUENCE</scope>
    <source>
        <strain evidence="2">PS9179</strain>
        <tissue evidence="2">Whole animal</tissue>
    </source>
</reference>
<feature type="transmembrane region" description="Helical" evidence="1">
    <location>
        <begin position="34"/>
        <end position="59"/>
    </location>
</feature>
<proteinExistence type="predicted"/>
<protein>
    <submittedName>
        <fullName evidence="2">Uncharacterized protein</fullName>
    </submittedName>
</protein>
<keyword evidence="1" id="KW-0472">Membrane</keyword>
<sequence length="209" mass="24080">MRQQFGPAGAAAAGENFQESDRQYRKCGLHIQTLIVIHSSVSIVICIIGVALGVLNVAYPQMHHKSPVFRQIFKNYERTHHFYYHLFFKLAVVCWIGLHFMHLVTIIMTILGLKFTKPRLAIPQMVVLLAHLFIYVLVLVALITLTLIGNRWIIVSLLVTVFFTIFAASNLYFLVRCYRFLDDKYEAIQLIIANTKTVHFKDKKRSGNR</sequence>
<organism evidence="2 3">
    <name type="scientific">Steinernema hermaphroditum</name>
    <dbReference type="NCBI Taxonomy" id="289476"/>
    <lineage>
        <taxon>Eukaryota</taxon>
        <taxon>Metazoa</taxon>
        <taxon>Ecdysozoa</taxon>
        <taxon>Nematoda</taxon>
        <taxon>Chromadorea</taxon>
        <taxon>Rhabditida</taxon>
        <taxon>Tylenchina</taxon>
        <taxon>Panagrolaimomorpha</taxon>
        <taxon>Strongyloidoidea</taxon>
        <taxon>Steinernematidae</taxon>
        <taxon>Steinernema</taxon>
    </lineage>
</organism>
<evidence type="ECO:0000256" key="1">
    <source>
        <dbReference type="SAM" id="Phobius"/>
    </source>
</evidence>
<accession>A0AA39HWQ2</accession>
<feature type="transmembrane region" description="Helical" evidence="1">
    <location>
        <begin position="125"/>
        <end position="148"/>
    </location>
</feature>